<accession>A0A1A2Y672</accession>
<name>A0A1A2Y672_MYCSD</name>
<comment type="caution">
    <text evidence="3">The sequence shown here is derived from an EMBL/GenBank/DDBJ whole genome shotgun (WGS) entry which is preliminary data.</text>
</comment>
<proteinExistence type="predicted"/>
<dbReference type="Proteomes" id="UP000093943">
    <property type="component" value="Unassembled WGS sequence"/>
</dbReference>
<dbReference type="RefSeq" id="WP_064921213.1">
    <property type="nucleotide sequence ID" value="NZ_LZJK01000057.1"/>
</dbReference>
<evidence type="ECO:0000256" key="1">
    <source>
        <dbReference type="SAM" id="MobiDB-lite"/>
    </source>
</evidence>
<dbReference type="EMBL" id="LZKG01000021">
    <property type="protein sequence ID" value="OBI33500.1"/>
    <property type="molecule type" value="Genomic_DNA"/>
</dbReference>
<feature type="transmembrane region" description="Helical" evidence="2">
    <location>
        <begin position="40"/>
        <end position="64"/>
    </location>
</feature>
<feature type="transmembrane region" description="Helical" evidence="2">
    <location>
        <begin position="7"/>
        <end position="28"/>
    </location>
</feature>
<dbReference type="AlphaFoldDB" id="A0A1A2Y672"/>
<keyword evidence="2" id="KW-1133">Transmembrane helix</keyword>
<evidence type="ECO:0000313" key="3">
    <source>
        <dbReference type="EMBL" id="OBI33500.1"/>
    </source>
</evidence>
<evidence type="ECO:0000256" key="2">
    <source>
        <dbReference type="SAM" id="Phobius"/>
    </source>
</evidence>
<keyword evidence="2" id="KW-0812">Transmembrane</keyword>
<gene>
    <name evidence="3" type="ORF">A5710_13800</name>
</gene>
<feature type="region of interest" description="Disordered" evidence="1">
    <location>
        <begin position="153"/>
        <end position="172"/>
    </location>
</feature>
<keyword evidence="2" id="KW-0472">Membrane</keyword>
<sequence length="172" mass="19129">MSDRHLAIAVLMLPVGAGVFSWMAWFASPWSGNDAPSLPGMVASGIAGLFFLGCTVWLAVPLLVGMVRVKGARVYVFEHGAIAERPRGSLYAWKLDRATVRYVVWKESWESTWRDRPQLWVRFHQDGEVICFDGHDRKDRAVLPELARALGAASDEPEQIGELRSSDAPTSF</sequence>
<dbReference type="OrthoDB" id="4933036at2"/>
<reference evidence="4" key="1">
    <citation type="submission" date="2016-06" db="EMBL/GenBank/DDBJ databases">
        <authorList>
            <person name="Sutton G."/>
            <person name="Brinkac L."/>
            <person name="Sanka R."/>
            <person name="Adams M."/>
            <person name="Lau E."/>
            <person name="Sam S."/>
            <person name="Sreng N."/>
            <person name="Him V."/>
            <person name="Kerleguer A."/>
            <person name="Cheng S."/>
        </authorList>
    </citation>
    <scope>NUCLEOTIDE SEQUENCE [LARGE SCALE GENOMIC DNA]</scope>
    <source>
        <strain evidence="4">E1876</strain>
    </source>
</reference>
<organism evidence="3 4">
    <name type="scientific">Mycolicibacter sinensis (strain JDM601)</name>
    <name type="common">Mycobacterium sinense</name>
    <dbReference type="NCBI Taxonomy" id="875328"/>
    <lineage>
        <taxon>Bacteria</taxon>
        <taxon>Bacillati</taxon>
        <taxon>Actinomycetota</taxon>
        <taxon>Actinomycetes</taxon>
        <taxon>Mycobacteriales</taxon>
        <taxon>Mycobacteriaceae</taxon>
        <taxon>Mycolicibacter</taxon>
    </lineage>
</organism>
<protein>
    <submittedName>
        <fullName evidence="3">Uncharacterized protein</fullName>
    </submittedName>
</protein>
<evidence type="ECO:0000313" key="4">
    <source>
        <dbReference type="Proteomes" id="UP000093943"/>
    </source>
</evidence>